<organism evidence="2 3">
    <name type="scientific">Candidatus Woesebacteria bacterium RBG_13_36_22</name>
    <dbReference type="NCBI Taxonomy" id="1802478"/>
    <lineage>
        <taxon>Bacteria</taxon>
        <taxon>Candidatus Woeseibacteriota</taxon>
    </lineage>
</organism>
<feature type="transmembrane region" description="Helical" evidence="1">
    <location>
        <begin position="149"/>
        <end position="173"/>
    </location>
</feature>
<evidence type="ECO:0000313" key="2">
    <source>
        <dbReference type="EMBL" id="OGM08691.1"/>
    </source>
</evidence>
<accession>A0A1F7X147</accession>
<evidence type="ECO:0000256" key="1">
    <source>
        <dbReference type="SAM" id="Phobius"/>
    </source>
</evidence>
<proteinExistence type="predicted"/>
<name>A0A1F7X147_9BACT</name>
<gene>
    <name evidence="2" type="ORF">A2Z67_00445</name>
</gene>
<feature type="transmembrane region" description="Helical" evidence="1">
    <location>
        <begin position="32"/>
        <end position="50"/>
    </location>
</feature>
<feature type="transmembrane region" description="Helical" evidence="1">
    <location>
        <begin position="179"/>
        <end position="196"/>
    </location>
</feature>
<dbReference type="EMBL" id="MGFQ01000038">
    <property type="protein sequence ID" value="OGM08691.1"/>
    <property type="molecule type" value="Genomic_DNA"/>
</dbReference>
<keyword evidence="1" id="KW-0812">Transmembrane</keyword>
<reference evidence="2 3" key="1">
    <citation type="journal article" date="2016" name="Nat. Commun.">
        <title>Thousands of microbial genomes shed light on interconnected biogeochemical processes in an aquifer system.</title>
        <authorList>
            <person name="Anantharaman K."/>
            <person name="Brown C.T."/>
            <person name="Hug L.A."/>
            <person name="Sharon I."/>
            <person name="Castelle C.J."/>
            <person name="Probst A.J."/>
            <person name="Thomas B.C."/>
            <person name="Singh A."/>
            <person name="Wilkins M.J."/>
            <person name="Karaoz U."/>
            <person name="Brodie E.L."/>
            <person name="Williams K.H."/>
            <person name="Hubbard S.S."/>
            <person name="Banfield J.F."/>
        </authorList>
    </citation>
    <scope>NUCLEOTIDE SEQUENCE [LARGE SCALE GENOMIC DNA]</scope>
</reference>
<comment type="caution">
    <text evidence="2">The sequence shown here is derived from an EMBL/GenBank/DDBJ whole genome shotgun (WGS) entry which is preliminary data.</text>
</comment>
<feature type="transmembrane region" description="Helical" evidence="1">
    <location>
        <begin position="108"/>
        <end position="129"/>
    </location>
</feature>
<keyword evidence="1" id="KW-1133">Transmembrane helix</keyword>
<feature type="transmembrane region" description="Helical" evidence="1">
    <location>
        <begin position="5"/>
        <end position="20"/>
    </location>
</feature>
<protein>
    <submittedName>
        <fullName evidence="2">Uncharacterized protein</fullName>
    </submittedName>
</protein>
<keyword evidence="1" id="KW-0472">Membrane</keyword>
<sequence length="200" mass="22975">MAIGILFNVLGIIIFLFLFWKKLKEDYISTQIFSSAFIIIAGTLVFYLISRFYIPAWWFWFGFFGFLVGLVIAILRFGLRPYETFEAAIISVLPWVSLLYLNDSIKNASLTSLIGFAITLGIVFLYIFLNSRYKNFTWYKSGRVGFAGLTSIGIYFLIRGLIAIFFPFVVSFVVDYEPILSGSFAFSFFLLVFNLSRKSQ</sequence>
<evidence type="ECO:0000313" key="3">
    <source>
        <dbReference type="Proteomes" id="UP000176939"/>
    </source>
</evidence>
<dbReference type="AlphaFoldDB" id="A0A1F7X147"/>
<feature type="transmembrane region" description="Helical" evidence="1">
    <location>
        <begin position="56"/>
        <end position="77"/>
    </location>
</feature>
<dbReference type="Proteomes" id="UP000176939">
    <property type="component" value="Unassembled WGS sequence"/>
</dbReference>